<feature type="region of interest" description="Disordered" evidence="6">
    <location>
        <begin position="590"/>
        <end position="813"/>
    </location>
</feature>
<dbReference type="Pfam" id="PF00069">
    <property type="entry name" value="Pkinase"/>
    <property type="match status" value="1"/>
</dbReference>
<dbReference type="GO" id="GO:0004672">
    <property type="term" value="F:protein kinase activity"/>
    <property type="evidence" value="ECO:0007669"/>
    <property type="project" value="InterPro"/>
</dbReference>
<dbReference type="PROSITE" id="PS50077">
    <property type="entry name" value="HEAT_REPEAT"/>
    <property type="match status" value="1"/>
</dbReference>
<dbReference type="InterPro" id="IPR021133">
    <property type="entry name" value="HEAT_type_2"/>
</dbReference>
<dbReference type="SMART" id="SM00220">
    <property type="entry name" value="S_TKc"/>
    <property type="match status" value="1"/>
</dbReference>
<feature type="compositionally biased region" description="Acidic residues" evidence="6">
    <location>
        <begin position="673"/>
        <end position="683"/>
    </location>
</feature>
<feature type="compositionally biased region" description="Low complexity" evidence="6">
    <location>
        <begin position="737"/>
        <end position="764"/>
    </location>
</feature>
<dbReference type="Gene3D" id="3.30.200.20">
    <property type="entry name" value="Phosphorylase Kinase, domain 1"/>
    <property type="match status" value="1"/>
</dbReference>
<dbReference type="PANTHER" id="PTHR12984:SF3">
    <property type="entry name" value="N-TERMINAL KINASE-LIKE PROTEIN"/>
    <property type="match status" value="1"/>
</dbReference>
<comment type="similarity">
    <text evidence="1">Belongs to the protein kinase superfamily.</text>
</comment>
<evidence type="ECO:0000313" key="8">
    <source>
        <dbReference type="EMBL" id="JAT98183.1"/>
    </source>
</evidence>
<evidence type="ECO:0000256" key="1">
    <source>
        <dbReference type="ARBA" id="ARBA00038349"/>
    </source>
</evidence>
<proteinExistence type="evidence at transcript level"/>
<dbReference type="AlphaFoldDB" id="A0A1E1XFZ3"/>
<evidence type="ECO:0000256" key="2">
    <source>
        <dbReference type="ARBA" id="ARBA00040972"/>
    </source>
</evidence>
<evidence type="ECO:0000256" key="5">
    <source>
        <dbReference type="PROSITE-ProRule" id="PRU00103"/>
    </source>
</evidence>
<dbReference type="PROSITE" id="PS50011">
    <property type="entry name" value="PROTEIN_KINASE_DOM"/>
    <property type="match status" value="1"/>
</dbReference>
<dbReference type="InterPro" id="IPR000719">
    <property type="entry name" value="Prot_kinase_dom"/>
</dbReference>
<dbReference type="InterPro" id="IPR011009">
    <property type="entry name" value="Kinase-like_dom_sf"/>
</dbReference>
<feature type="compositionally biased region" description="Polar residues" evidence="6">
    <location>
        <begin position="599"/>
        <end position="614"/>
    </location>
</feature>
<dbReference type="SUPFAM" id="SSF56112">
    <property type="entry name" value="Protein kinase-like (PK-like)"/>
    <property type="match status" value="1"/>
</dbReference>
<evidence type="ECO:0000256" key="6">
    <source>
        <dbReference type="SAM" id="MobiDB-lite"/>
    </source>
</evidence>
<evidence type="ECO:0000256" key="3">
    <source>
        <dbReference type="ARBA" id="ARBA00042347"/>
    </source>
</evidence>
<dbReference type="Gene3D" id="1.25.10.10">
    <property type="entry name" value="Leucine-rich Repeat Variant"/>
    <property type="match status" value="1"/>
</dbReference>
<organism evidence="8">
    <name type="scientific">Amblyomma aureolatum</name>
    <dbReference type="NCBI Taxonomy" id="187763"/>
    <lineage>
        <taxon>Eukaryota</taxon>
        <taxon>Metazoa</taxon>
        <taxon>Ecdysozoa</taxon>
        <taxon>Arthropoda</taxon>
        <taxon>Chelicerata</taxon>
        <taxon>Arachnida</taxon>
        <taxon>Acari</taxon>
        <taxon>Parasitiformes</taxon>
        <taxon>Ixodida</taxon>
        <taxon>Ixodoidea</taxon>
        <taxon>Ixodidae</taxon>
        <taxon>Amblyomminae</taxon>
        <taxon>Amblyomma</taxon>
    </lineage>
</organism>
<accession>A0A1E1XFZ3</accession>
<feature type="repeat" description="HEAT" evidence="5">
    <location>
        <begin position="387"/>
        <end position="425"/>
    </location>
</feature>
<feature type="domain" description="Protein kinase" evidence="7">
    <location>
        <begin position="18"/>
        <end position="375"/>
    </location>
</feature>
<evidence type="ECO:0000259" key="7">
    <source>
        <dbReference type="PROSITE" id="PS50011"/>
    </source>
</evidence>
<dbReference type="Gene3D" id="1.10.510.10">
    <property type="entry name" value="Transferase(Phosphotransferase) domain 1"/>
    <property type="match status" value="1"/>
</dbReference>
<dbReference type="EMBL" id="GFAC01001005">
    <property type="protein sequence ID" value="JAT98183.1"/>
    <property type="molecule type" value="mRNA"/>
</dbReference>
<feature type="compositionally biased region" description="Basic and acidic residues" evidence="6">
    <location>
        <begin position="778"/>
        <end position="805"/>
    </location>
</feature>
<feature type="compositionally biased region" description="Acidic residues" evidence="6">
    <location>
        <begin position="637"/>
        <end position="649"/>
    </location>
</feature>
<dbReference type="SUPFAM" id="SSF48371">
    <property type="entry name" value="ARM repeat"/>
    <property type="match status" value="1"/>
</dbReference>
<dbReference type="PANTHER" id="PTHR12984">
    <property type="entry name" value="SCY1-RELATED S/T PROTEIN KINASE-LIKE"/>
    <property type="match status" value="1"/>
</dbReference>
<reference evidence="8" key="1">
    <citation type="journal article" date="2017" name="Front. Cell. Infect. Microbiol.">
        <title>The Distinct Transcriptional Response of the Midgut of Amblyomma sculptum and Amblyomma aureolatum Ticks to Rickettsia rickettsii Correlates to Their Differences in Susceptibility to Infection.</title>
        <authorList>
            <person name="Martins L.A."/>
            <person name="Galletti M.F.B.M."/>
            <person name="Ribeiro J.M."/>
            <person name="Fujita A."/>
            <person name="Costa F.B."/>
            <person name="Labruna M.B."/>
            <person name="Daffre S."/>
            <person name="Fogaca A.C."/>
        </authorList>
    </citation>
    <scope>NUCLEOTIDE SEQUENCE</scope>
</reference>
<feature type="compositionally biased region" description="Low complexity" evidence="6">
    <location>
        <begin position="695"/>
        <end position="704"/>
    </location>
</feature>
<evidence type="ECO:0000256" key="4">
    <source>
        <dbReference type="ARBA" id="ARBA00056114"/>
    </source>
</evidence>
<keyword evidence="8" id="KW-0418">Kinase</keyword>
<keyword evidence="8" id="KW-0808">Transferase</keyword>
<comment type="function">
    <text evidence="4">Regulates COPI-mediated retrograde protein traffic at the interface between the Golgi apparatus and the endoplasmic reticulum. Involved in the maintenance of the Golgi apparatus morphology.</text>
</comment>
<protein>
    <recommendedName>
        <fullName evidence="2">N-terminal kinase-like protein</fullName>
    </recommendedName>
    <alternativeName>
        <fullName evidence="3">SCY1-like protein 1</fullName>
    </alternativeName>
</protein>
<name>A0A1E1XFZ3_9ACAR</name>
<dbReference type="InterPro" id="IPR016024">
    <property type="entry name" value="ARM-type_fold"/>
</dbReference>
<feature type="compositionally biased region" description="Basic and acidic residues" evidence="6">
    <location>
        <begin position="650"/>
        <end position="663"/>
    </location>
</feature>
<dbReference type="GO" id="GO:0005524">
    <property type="term" value="F:ATP binding"/>
    <property type="evidence" value="ECO:0007669"/>
    <property type="project" value="InterPro"/>
</dbReference>
<dbReference type="InterPro" id="IPR011989">
    <property type="entry name" value="ARM-like"/>
</dbReference>
<sequence>MWSFFARDPAKDFGYEIGELVPGLEDKSIWQLHKGKKKGGDQDVSVFVFEAKAGNESLLDTAKASVKRLKTLRHPNILQYVDSLETEKVIYLVTEYVEPLVTNLELPKKDEEKKLVASWGLYQVTKGLGFLTGDCGLSHNNICSASVFVNRAGEWKIGGVDYMCPVTDNPPRKSLPALDHYMPPEIKDSSSHKRPGPKWARDSWGLGCLMWEVFNGPLTRPSSLESPGKIPKSLTPAFNQLTHSNCGSRPSPADVLTRCRSSGGFFKSSFVDTMLFIEEIQIKDSTEKNRFFSGLTSVMDNFPANVCKYKILPQLINSFEFGDAGSAVLTPLFKIGKLLDAEEFQKKIVPCVVKLFSSKDRATRARLLQQVDQFVDHLSNDVLNQEVFPHVVQGFSDTNPTIREQTVKAMVHLAPKLSYNNLNEEVMRHFARLQARDDQGGIRTNTTVCLGKIASHLHPQVRQKVLIVAFTRAMRDPFHPSRMAAILALSATQGYFTLKDCATKVLPALCALTMDPEKTVRDHAFRAIKGFLGKLEKVSEDPSLAEQMEADVNAASSSVPSSLAASWAGWAVTSLTSKFYRSKPTAGSPTLGVAGTGGSQSQPSSNVASPTTEGAASDTRRVSEDASVDSGSGADDKWEDQEDWGDMEQEENKSNPEKSRVSSREPTSSAQDGWDDGGWESFEEERAPSPEEPSSKSSSQSRPPSDAKPASSYNWGTTRDNETDDFFVSASRLGATKQSKPAAAASKQVPSSENAWENNDWDNWGASKAPGPALGGKGDSKSEESRQQREARRQQRQKELQERRAARQAAGPMKRIAATVWAAIAFVTAIHRLVLSHPSHLRTLGLRTSQTAASRLRHNEGMSGRVQPRDSRSWTRPRRVPGRRVAWCPVPARCGRCRNGPWASVVCP</sequence>
<dbReference type="InterPro" id="IPR051177">
    <property type="entry name" value="CIK-Related_Protein"/>
</dbReference>